<dbReference type="Gene3D" id="1.20.58.160">
    <property type="match status" value="1"/>
</dbReference>
<dbReference type="InterPro" id="IPR014645">
    <property type="entry name" value="TOM1"/>
</dbReference>
<name>A0A8J1U4W2_OWEFU</name>
<comment type="similarity">
    <text evidence="1">Belongs to the TOM1 family.</text>
</comment>
<dbReference type="GO" id="GO:0007165">
    <property type="term" value="P:signal transduction"/>
    <property type="evidence" value="ECO:0007669"/>
    <property type="project" value="TreeGrafter"/>
</dbReference>
<reference evidence="5" key="1">
    <citation type="submission" date="2022-03" db="EMBL/GenBank/DDBJ databases">
        <authorList>
            <person name="Martin C."/>
        </authorList>
    </citation>
    <scope>NUCLEOTIDE SEQUENCE</scope>
</reference>
<dbReference type="GO" id="GO:0043130">
    <property type="term" value="F:ubiquitin binding"/>
    <property type="evidence" value="ECO:0007669"/>
    <property type="project" value="InterPro"/>
</dbReference>
<feature type="region of interest" description="Disordered" evidence="4">
    <location>
        <begin position="515"/>
        <end position="581"/>
    </location>
</feature>
<dbReference type="GO" id="GO:0035091">
    <property type="term" value="F:phosphatidylinositol binding"/>
    <property type="evidence" value="ECO:0007669"/>
    <property type="project" value="InterPro"/>
</dbReference>
<dbReference type="GO" id="GO:0016020">
    <property type="term" value="C:membrane"/>
    <property type="evidence" value="ECO:0007669"/>
    <property type="project" value="TreeGrafter"/>
</dbReference>
<accession>A0A8J1U4W2</accession>
<feature type="region of interest" description="Disordered" evidence="4">
    <location>
        <begin position="325"/>
        <end position="394"/>
    </location>
</feature>
<dbReference type="PANTHER" id="PTHR13856">
    <property type="entry name" value="VHS DOMAIN CONTAINING PROTEIN FAMILY"/>
    <property type="match status" value="1"/>
</dbReference>
<dbReference type="PANTHER" id="PTHR13856:SF137">
    <property type="entry name" value="GH05942P"/>
    <property type="match status" value="1"/>
</dbReference>
<keyword evidence="6" id="KW-1185">Reference proteome</keyword>
<sequence>MSFFRDHLGGNPFSTPVGQLIDQATDASLASENWALNMEICDIINETEDGPKDGIKAIRKKLTMNAGKNYSVVMYTLTVLETCVKNCGRRFHVHVANKDFLHELIKIIGPKNDPPQVVQEKILSLIQTWADAFRGSPELKEVEKQYLDLKQKGIEFPMTDLDTLAPIHTPAKSAPDVEPTVPAAHTPTRTPSATTRASAYQAPPQVPPGQAPFVGQPPQTAYVASGPVQLNAEQMAKLRSELDTVQGNIRVFGEMLTEMTPTGSSPEDLDLLQELNRTCRQMQQRVVELIDKVANEEVTGELLIINDDLNNVFLRYDRFERYRTGQNAPSSGEVTSQSNASVGNVAPPTYSSAVPSQPTSQPAATEPIANLIDLSTPSPQPTASNPFTTPTGDINARLANMSVGAGSVSSTLDNINTTSTTNTAQDSDFDMFAQSRQAFDQNRQNLSAESNSQQPPSAGAVYSNQQQDAYAGNLASVVNAKNTGNPYGNNLDEDDKPELLDKESDYAEMENWLKTGKMPDKNIPSGDNNTNTSMTSTEFDKFLSDRVSDTTAATSSGAGRSNQQARQMQKQEDTDNKMFAL</sequence>
<dbReference type="Gene3D" id="1.25.40.90">
    <property type="match status" value="1"/>
</dbReference>
<dbReference type="OrthoDB" id="2018246at2759"/>
<dbReference type="PROSITE" id="PS50909">
    <property type="entry name" value="GAT"/>
    <property type="match status" value="1"/>
</dbReference>
<evidence type="ECO:0000256" key="1">
    <source>
        <dbReference type="ARBA" id="ARBA00007708"/>
    </source>
</evidence>
<evidence type="ECO:0000256" key="2">
    <source>
        <dbReference type="ARBA" id="ARBA00022448"/>
    </source>
</evidence>
<dbReference type="GO" id="GO:0015031">
    <property type="term" value="P:protein transport"/>
    <property type="evidence" value="ECO:0007669"/>
    <property type="project" value="UniProtKB-KW"/>
</dbReference>
<feature type="compositionally biased region" description="Basic and acidic residues" evidence="4">
    <location>
        <begin position="569"/>
        <end position="581"/>
    </location>
</feature>
<dbReference type="InterPro" id="IPR002014">
    <property type="entry name" value="VHS_dom"/>
</dbReference>
<feature type="compositionally biased region" description="Polar residues" evidence="4">
    <location>
        <begin position="349"/>
        <end position="363"/>
    </location>
</feature>
<dbReference type="Pfam" id="PF03127">
    <property type="entry name" value="GAT"/>
    <property type="match status" value="1"/>
</dbReference>
<dbReference type="InterPro" id="IPR008942">
    <property type="entry name" value="ENTH_VHS"/>
</dbReference>
<dbReference type="SMART" id="SM00288">
    <property type="entry name" value="VHS"/>
    <property type="match status" value="1"/>
</dbReference>
<dbReference type="CDD" id="cd14233">
    <property type="entry name" value="GAT_TOM1_like"/>
    <property type="match status" value="1"/>
</dbReference>
<dbReference type="PIRSF" id="PIRSF036948">
    <property type="entry name" value="TOM1"/>
    <property type="match status" value="1"/>
</dbReference>
<feature type="compositionally biased region" description="Polar residues" evidence="4">
    <location>
        <begin position="525"/>
        <end position="537"/>
    </location>
</feature>
<feature type="compositionally biased region" description="Low complexity" evidence="4">
    <location>
        <begin position="182"/>
        <end position="193"/>
    </location>
</feature>
<gene>
    <name evidence="5" type="ORF">OFUS_LOCUS19053</name>
</gene>
<dbReference type="InterPro" id="IPR004152">
    <property type="entry name" value="GAT_dom"/>
</dbReference>
<dbReference type="SUPFAM" id="SSF89009">
    <property type="entry name" value="GAT-like domain"/>
    <property type="match status" value="1"/>
</dbReference>
<dbReference type="GO" id="GO:0030276">
    <property type="term" value="F:clathrin binding"/>
    <property type="evidence" value="ECO:0007669"/>
    <property type="project" value="TreeGrafter"/>
</dbReference>
<feature type="compositionally biased region" description="Polar residues" evidence="4">
    <location>
        <begin position="373"/>
        <end position="392"/>
    </location>
</feature>
<feature type="compositionally biased region" description="Basic and acidic residues" evidence="4">
    <location>
        <begin position="538"/>
        <end position="548"/>
    </location>
</feature>
<dbReference type="GO" id="GO:0005768">
    <property type="term" value="C:endosome"/>
    <property type="evidence" value="ECO:0007669"/>
    <property type="project" value="TreeGrafter"/>
</dbReference>
<dbReference type="InterPro" id="IPR038425">
    <property type="entry name" value="GAT_sf"/>
</dbReference>
<dbReference type="PROSITE" id="PS50179">
    <property type="entry name" value="VHS"/>
    <property type="match status" value="1"/>
</dbReference>
<feature type="region of interest" description="Disordered" evidence="4">
    <location>
        <begin position="409"/>
        <end position="428"/>
    </location>
</feature>
<keyword evidence="3" id="KW-0653">Protein transport</keyword>
<dbReference type="CDD" id="cd03565">
    <property type="entry name" value="VHS_Tom1_like"/>
    <property type="match status" value="1"/>
</dbReference>
<feature type="region of interest" description="Disordered" evidence="4">
    <location>
        <begin position="443"/>
        <end position="463"/>
    </location>
</feature>
<protein>
    <submittedName>
        <fullName evidence="5">Uncharacterized protein</fullName>
    </submittedName>
</protein>
<organism evidence="5 6">
    <name type="scientific">Owenia fusiformis</name>
    <name type="common">Polychaete worm</name>
    <dbReference type="NCBI Taxonomy" id="6347"/>
    <lineage>
        <taxon>Eukaryota</taxon>
        <taxon>Metazoa</taxon>
        <taxon>Spiralia</taxon>
        <taxon>Lophotrochozoa</taxon>
        <taxon>Annelida</taxon>
        <taxon>Polychaeta</taxon>
        <taxon>Sedentaria</taxon>
        <taxon>Canalipalpata</taxon>
        <taxon>Sabellida</taxon>
        <taxon>Oweniida</taxon>
        <taxon>Oweniidae</taxon>
        <taxon>Owenia</taxon>
    </lineage>
</organism>
<dbReference type="Proteomes" id="UP000749559">
    <property type="component" value="Unassembled WGS sequence"/>
</dbReference>
<feature type="region of interest" description="Disordered" evidence="4">
    <location>
        <begin position="172"/>
        <end position="193"/>
    </location>
</feature>
<feature type="compositionally biased region" description="Polar residues" evidence="4">
    <location>
        <begin position="549"/>
        <end position="568"/>
    </location>
</feature>
<dbReference type="AlphaFoldDB" id="A0A8J1U4W2"/>
<proteinExistence type="inferred from homology"/>
<feature type="compositionally biased region" description="Polar residues" evidence="4">
    <location>
        <begin position="409"/>
        <end position="426"/>
    </location>
</feature>
<evidence type="ECO:0000313" key="5">
    <source>
        <dbReference type="EMBL" id="CAH1794344.1"/>
    </source>
</evidence>
<feature type="compositionally biased region" description="Polar residues" evidence="4">
    <location>
        <begin position="325"/>
        <end position="342"/>
    </location>
</feature>
<dbReference type="Pfam" id="PF00790">
    <property type="entry name" value="VHS"/>
    <property type="match status" value="1"/>
</dbReference>
<evidence type="ECO:0000256" key="3">
    <source>
        <dbReference type="ARBA" id="ARBA00022927"/>
    </source>
</evidence>
<evidence type="ECO:0000256" key="4">
    <source>
        <dbReference type="SAM" id="MobiDB-lite"/>
    </source>
</evidence>
<dbReference type="SUPFAM" id="SSF48464">
    <property type="entry name" value="ENTH/VHS domain"/>
    <property type="match status" value="1"/>
</dbReference>
<comment type="caution">
    <text evidence="5">The sequence shown here is derived from an EMBL/GenBank/DDBJ whole genome shotgun (WGS) entry which is preliminary data.</text>
</comment>
<keyword evidence="2" id="KW-0813">Transport</keyword>
<dbReference type="EMBL" id="CAIIXF020000009">
    <property type="protein sequence ID" value="CAH1794344.1"/>
    <property type="molecule type" value="Genomic_DNA"/>
</dbReference>
<evidence type="ECO:0000313" key="6">
    <source>
        <dbReference type="Proteomes" id="UP000749559"/>
    </source>
</evidence>